<evidence type="ECO:0000313" key="3">
    <source>
        <dbReference type="Proteomes" id="UP001595607"/>
    </source>
</evidence>
<dbReference type="PIRSF" id="PIRSF000887">
    <property type="entry name" value="Pesterase_MJ0037"/>
    <property type="match status" value="1"/>
</dbReference>
<evidence type="ECO:0000313" key="2">
    <source>
        <dbReference type="EMBL" id="MFC3301798.1"/>
    </source>
</evidence>
<dbReference type="Pfam" id="PF00149">
    <property type="entry name" value="Metallophos"/>
    <property type="match status" value="1"/>
</dbReference>
<dbReference type="GO" id="GO:0004519">
    <property type="term" value="F:endonuclease activity"/>
    <property type="evidence" value="ECO:0007669"/>
    <property type="project" value="UniProtKB-KW"/>
</dbReference>
<evidence type="ECO:0000259" key="1">
    <source>
        <dbReference type="Pfam" id="PF00149"/>
    </source>
</evidence>
<dbReference type="EC" id="3.1.-.-" evidence="2"/>
<dbReference type="PANTHER" id="PTHR39323:SF1">
    <property type="entry name" value="BLR1149 PROTEIN"/>
    <property type="match status" value="1"/>
</dbReference>
<dbReference type="Gene3D" id="3.60.21.10">
    <property type="match status" value="1"/>
</dbReference>
<keyword evidence="2" id="KW-0436">Ligase</keyword>
<feature type="domain" description="Calcineurin-like phosphoesterase" evidence="1">
    <location>
        <begin position="36"/>
        <end position="131"/>
    </location>
</feature>
<dbReference type="InterPro" id="IPR026336">
    <property type="entry name" value="PdeM-like"/>
</dbReference>
<keyword evidence="2" id="KW-0378">Hydrolase</keyword>
<keyword evidence="2" id="KW-0540">Nuclease</keyword>
<dbReference type="SUPFAM" id="SSF56300">
    <property type="entry name" value="Metallo-dependent phosphatases"/>
    <property type="match status" value="1"/>
</dbReference>
<dbReference type="InterPro" id="IPR024173">
    <property type="entry name" value="Pesterase_MJ0037-like"/>
</dbReference>
<keyword evidence="2" id="KW-0255">Endonuclease</keyword>
<dbReference type="PANTHER" id="PTHR39323">
    <property type="entry name" value="BLR1149 PROTEIN"/>
    <property type="match status" value="1"/>
</dbReference>
<gene>
    <name evidence="2" type="primary">pdeM</name>
    <name evidence="2" type="ORF">ACFONP_03550</name>
</gene>
<comment type="caution">
    <text evidence="2">The sequence shown here is derived from an EMBL/GenBank/DDBJ whole genome shotgun (WGS) entry which is preliminary data.</text>
</comment>
<dbReference type="GO" id="GO:0016787">
    <property type="term" value="F:hydrolase activity"/>
    <property type="evidence" value="ECO:0007669"/>
    <property type="project" value="UniProtKB-KW"/>
</dbReference>
<dbReference type="RefSeq" id="WP_189573499.1">
    <property type="nucleotide sequence ID" value="NZ_BMXU01000001.1"/>
</dbReference>
<dbReference type="InterPro" id="IPR004843">
    <property type="entry name" value="Calcineurin-like_PHP"/>
</dbReference>
<organism evidence="2 3">
    <name type="scientific">Parvularcula lutaonensis</name>
    <dbReference type="NCBI Taxonomy" id="491923"/>
    <lineage>
        <taxon>Bacteria</taxon>
        <taxon>Pseudomonadati</taxon>
        <taxon>Pseudomonadota</taxon>
        <taxon>Alphaproteobacteria</taxon>
        <taxon>Parvularculales</taxon>
        <taxon>Parvularculaceae</taxon>
        <taxon>Parvularcula</taxon>
    </lineage>
</organism>
<dbReference type="Proteomes" id="UP001595607">
    <property type="component" value="Unassembled WGS sequence"/>
</dbReference>
<dbReference type="GO" id="GO:0016874">
    <property type="term" value="F:ligase activity"/>
    <property type="evidence" value="ECO:0007669"/>
    <property type="project" value="UniProtKB-KW"/>
</dbReference>
<keyword evidence="3" id="KW-1185">Reference proteome</keyword>
<name>A0ABV7M8Q9_9PROT</name>
<dbReference type="EMBL" id="JBHRVA010000002">
    <property type="protein sequence ID" value="MFC3301798.1"/>
    <property type="molecule type" value="Genomic_DNA"/>
</dbReference>
<sequence>MQATTVPSCLPGTILLGAREVVLDCSGAMWLPDAGVLVVSDLHFEKGSHFAKRGQFLPPYDTRATLDGVERLMRLTRAKTVISLGDAFHDTEAEARMHESDAARLETLCRAADWIWVLGNHDPQPPARFRGIAEEIIEVAGLTFSHEPGDHEGWQVAGHLHPCAVAQKDGRGVRRPAFVSDGSHMVMPAFGAFTGGLNVLDAAFSSVFPKGFQAYLCGKSRVYGVPRASLRSDTPPPAWMRG</sequence>
<dbReference type="NCBIfam" id="TIGR04123">
    <property type="entry name" value="P_estr_lig_assc"/>
    <property type="match status" value="1"/>
</dbReference>
<proteinExistence type="predicted"/>
<reference evidence="3" key="1">
    <citation type="journal article" date="2019" name="Int. J. Syst. Evol. Microbiol.">
        <title>The Global Catalogue of Microorganisms (GCM) 10K type strain sequencing project: providing services to taxonomists for standard genome sequencing and annotation.</title>
        <authorList>
            <consortium name="The Broad Institute Genomics Platform"/>
            <consortium name="The Broad Institute Genome Sequencing Center for Infectious Disease"/>
            <person name="Wu L."/>
            <person name="Ma J."/>
        </authorList>
    </citation>
    <scope>NUCLEOTIDE SEQUENCE [LARGE SCALE GENOMIC DNA]</scope>
    <source>
        <strain evidence="3">KCTC 22245</strain>
    </source>
</reference>
<protein>
    <submittedName>
        <fullName evidence="2">Ligase-associated DNA damage response endonuclease PdeM</fullName>
        <ecNumber evidence="2">3.1.-.-</ecNumber>
    </submittedName>
</protein>
<dbReference type="InterPro" id="IPR029052">
    <property type="entry name" value="Metallo-depent_PP-like"/>
</dbReference>
<accession>A0ABV7M8Q9</accession>